<dbReference type="RefSeq" id="WP_190879333.1">
    <property type="nucleotide sequence ID" value="NZ_JACJSK010000026.1"/>
</dbReference>
<evidence type="ECO:0000313" key="2">
    <source>
        <dbReference type="Proteomes" id="UP000641954"/>
    </source>
</evidence>
<comment type="caution">
    <text evidence="1">The sequence shown here is derived from an EMBL/GenBank/DDBJ whole genome shotgun (WGS) entry which is preliminary data.</text>
</comment>
<protein>
    <submittedName>
        <fullName evidence="1">Uncharacterized protein</fullName>
    </submittedName>
</protein>
<dbReference type="EMBL" id="JACJSK010000026">
    <property type="protein sequence ID" value="MBD2545689.1"/>
    <property type="molecule type" value="Genomic_DNA"/>
</dbReference>
<name>A0ABR8EFR4_9CYAN</name>
<sequence length="57" mass="6732">MPTTINLPSRSPYLLSNMINIRRFIFGAIAYNRDYTCPAYQKNVNLKAWSIFYKLEL</sequence>
<organism evidence="1 2">
    <name type="scientific">Planktothricoides raciborskii FACHB-1370</name>
    <dbReference type="NCBI Taxonomy" id="2949576"/>
    <lineage>
        <taxon>Bacteria</taxon>
        <taxon>Bacillati</taxon>
        <taxon>Cyanobacteriota</taxon>
        <taxon>Cyanophyceae</taxon>
        <taxon>Oscillatoriophycideae</taxon>
        <taxon>Oscillatoriales</taxon>
        <taxon>Oscillatoriaceae</taxon>
        <taxon>Planktothricoides</taxon>
    </lineage>
</organism>
<accession>A0ABR8EFR4</accession>
<reference evidence="1 2" key="1">
    <citation type="journal article" date="2020" name="ISME J.">
        <title>Comparative genomics reveals insights into cyanobacterial evolution and habitat adaptation.</title>
        <authorList>
            <person name="Chen M.Y."/>
            <person name="Teng W.K."/>
            <person name="Zhao L."/>
            <person name="Hu C.X."/>
            <person name="Zhou Y.K."/>
            <person name="Han B.P."/>
            <person name="Song L.R."/>
            <person name="Shu W.S."/>
        </authorList>
    </citation>
    <scope>NUCLEOTIDE SEQUENCE [LARGE SCALE GENOMIC DNA]</scope>
    <source>
        <strain evidence="1 2">FACHB-1370</strain>
    </source>
</reference>
<keyword evidence="2" id="KW-1185">Reference proteome</keyword>
<evidence type="ECO:0000313" key="1">
    <source>
        <dbReference type="EMBL" id="MBD2545689.1"/>
    </source>
</evidence>
<proteinExistence type="predicted"/>
<gene>
    <name evidence="1" type="ORF">H6G72_17965</name>
</gene>
<dbReference type="Proteomes" id="UP000641954">
    <property type="component" value="Unassembled WGS sequence"/>
</dbReference>